<dbReference type="AlphaFoldDB" id="A0A4Q1KJT1"/>
<dbReference type="Pfam" id="PF10135">
    <property type="entry name" value="Rod-binding"/>
    <property type="match status" value="1"/>
</dbReference>
<sequence length="119" mass="12431">MDIGTTTGIALNAAPKAAPARDPALEKAAKAFESIFLRQMIGAMRASSISEGIFDNSATEQFRDMADAKTAENMANTGKFGIAEMLIRQFGARVSDPALTAKPTIALGAATPVEKDSTP</sequence>
<name>A0A4Q1KJT1_9SPHN</name>
<protein>
    <submittedName>
        <fullName evidence="2">Flagellar biosynthesis protein FlgI</fullName>
    </submittedName>
</protein>
<evidence type="ECO:0000313" key="3">
    <source>
        <dbReference type="Proteomes" id="UP000290958"/>
    </source>
</evidence>
<keyword evidence="2" id="KW-0966">Cell projection</keyword>
<dbReference type="Proteomes" id="UP000290958">
    <property type="component" value="Unassembled WGS sequence"/>
</dbReference>
<gene>
    <name evidence="2" type="ORF">EQG66_04800</name>
</gene>
<comment type="caution">
    <text evidence="2">The sequence shown here is derived from an EMBL/GenBank/DDBJ whole genome shotgun (WGS) entry which is preliminary data.</text>
</comment>
<proteinExistence type="predicted"/>
<dbReference type="OrthoDB" id="8481704at2"/>
<organism evidence="2 3">
    <name type="scientific">Sphingobium fluviale</name>
    <dbReference type="NCBI Taxonomy" id="2506423"/>
    <lineage>
        <taxon>Bacteria</taxon>
        <taxon>Pseudomonadati</taxon>
        <taxon>Pseudomonadota</taxon>
        <taxon>Alphaproteobacteria</taxon>
        <taxon>Sphingomonadales</taxon>
        <taxon>Sphingomonadaceae</taxon>
        <taxon>Sphingobium</taxon>
    </lineage>
</organism>
<evidence type="ECO:0000259" key="1">
    <source>
        <dbReference type="Pfam" id="PF10135"/>
    </source>
</evidence>
<keyword evidence="3" id="KW-1185">Reference proteome</keyword>
<reference evidence="3" key="1">
    <citation type="submission" date="2019-01" db="EMBL/GenBank/DDBJ databases">
        <title>Cytophagaceae bacterium strain CAR-16.</title>
        <authorList>
            <person name="Chen W.-M."/>
        </authorList>
    </citation>
    <scope>NUCLEOTIDE SEQUENCE [LARGE SCALE GENOMIC DNA]</scope>
    <source>
        <strain evidence="3">CHR27</strain>
    </source>
</reference>
<evidence type="ECO:0000313" key="2">
    <source>
        <dbReference type="EMBL" id="RXR30028.1"/>
    </source>
</evidence>
<dbReference type="InterPro" id="IPR019301">
    <property type="entry name" value="Flagellar_prot_FlgJ_N"/>
</dbReference>
<accession>A0A4Q1KJT1</accession>
<feature type="domain" description="Flagellar protein FlgJ N-terminal" evidence="1">
    <location>
        <begin position="44"/>
        <end position="89"/>
    </location>
</feature>
<dbReference type="EMBL" id="SBKP01000003">
    <property type="protein sequence ID" value="RXR30028.1"/>
    <property type="molecule type" value="Genomic_DNA"/>
</dbReference>
<dbReference type="RefSeq" id="WP_129403613.1">
    <property type="nucleotide sequence ID" value="NZ_SBKP01000003.1"/>
</dbReference>
<keyword evidence="2" id="KW-0969">Cilium</keyword>
<keyword evidence="2" id="KW-0282">Flagellum</keyword>